<protein>
    <submittedName>
        <fullName evidence="1">Uncharacterized protein</fullName>
    </submittedName>
</protein>
<reference evidence="1 2" key="1">
    <citation type="submission" date="2021-08" db="EMBL/GenBank/DDBJ databases">
        <title>Stenotrophomonas forensis sp. nov., isolated from contaminated viral transport media.</title>
        <authorList>
            <person name="Nguyen S.V."/>
            <person name="Edwards D."/>
            <person name="Scott S."/>
            <person name="Doss J."/>
            <person name="Merid S."/>
            <person name="Zelaya E."/>
            <person name="Maza C."/>
            <person name="Mann M."/>
            <person name="Hamilton B."/>
            <person name="Blackwell R."/>
            <person name="Tran A."/>
            <person name="Hauser J."/>
        </authorList>
    </citation>
    <scope>NUCLEOTIDE SEQUENCE [LARGE SCALE GENOMIC DNA]</scope>
    <source>
        <strain evidence="1 2">DFS-20110405</strain>
    </source>
</reference>
<accession>A0ABY7Y5T2</accession>
<proteinExistence type="predicted"/>
<sequence length="118" mass="13878">METFPNYAEILFAAFGEDFEPSVERTEMERGVPRQRLLNTHVLQTMGASALFRSEQAASDFEDWYFNRLKRIGWFNVRNPRTGQMVRARFQAGRIGRLEPLAPGFRLSKRDFVLEYLR</sequence>
<dbReference type="EMBL" id="CP082270">
    <property type="protein sequence ID" value="WDM65332.1"/>
    <property type="molecule type" value="Genomic_DNA"/>
</dbReference>
<evidence type="ECO:0000313" key="1">
    <source>
        <dbReference type="EMBL" id="WDM65332.1"/>
    </source>
</evidence>
<dbReference type="RefSeq" id="WP_274512448.1">
    <property type="nucleotide sequence ID" value="NZ_CP082270.1"/>
</dbReference>
<dbReference type="Proteomes" id="UP001216828">
    <property type="component" value="Chromosome"/>
</dbReference>
<gene>
    <name evidence="1" type="ORF">K5L94_08690</name>
</gene>
<organism evidence="1 2">
    <name type="scientific">Stenotrophomonas forensis</name>
    <dbReference type="NCBI Taxonomy" id="2871169"/>
    <lineage>
        <taxon>Bacteria</taxon>
        <taxon>Pseudomonadati</taxon>
        <taxon>Pseudomonadota</taxon>
        <taxon>Gammaproteobacteria</taxon>
        <taxon>Lysobacterales</taxon>
        <taxon>Lysobacteraceae</taxon>
        <taxon>Stenotrophomonas</taxon>
        <taxon>Stenotrophomonas maltophilia group</taxon>
    </lineage>
</organism>
<keyword evidence="2" id="KW-1185">Reference proteome</keyword>
<name>A0ABY7Y5T2_9GAMM</name>
<evidence type="ECO:0000313" key="2">
    <source>
        <dbReference type="Proteomes" id="UP001216828"/>
    </source>
</evidence>